<feature type="signal peptide" evidence="1">
    <location>
        <begin position="1"/>
        <end position="20"/>
    </location>
</feature>
<name>A0ABT3SYF7_9GAMM</name>
<dbReference type="RefSeq" id="WP_279253096.1">
    <property type="nucleotide sequence ID" value="NZ_SHNP01000004.1"/>
</dbReference>
<evidence type="ECO:0000256" key="1">
    <source>
        <dbReference type="SAM" id="SignalP"/>
    </source>
</evidence>
<reference evidence="2" key="1">
    <citation type="submission" date="2019-02" db="EMBL/GenBank/DDBJ databases">
        <authorList>
            <person name="Li S.-H."/>
        </authorList>
    </citation>
    <scope>NUCLEOTIDE SEQUENCE</scope>
    <source>
        <strain evidence="2">IMCC8485</strain>
    </source>
</reference>
<comment type="caution">
    <text evidence="2">The sequence shown here is derived from an EMBL/GenBank/DDBJ whole genome shotgun (WGS) entry which is preliminary data.</text>
</comment>
<gene>
    <name evidence="2" type="ORF">EYC87_12015</name>
</gene>
<keyword evidence="3" id="KW-1185">Reference proteome</keyword>
<dbReference type="EMBL" id="SHNP01000004">
    <property type="protein sequence ID" value="MCX2974309.1"/>
    <property type="molecule type" value="Genomic_DNA"/>
</dbReference>
<evidence type="ECO:0000313" key="3">
    <source>
        <dbReference type="Proteomes" id="UP001143307"/>
    </source>
</evidence>
<accession>A0ABT3SYF7</accession>
<evidence type="ECO:0000313" key="2">
    <source>
        <dbReference type="EMBL" id="MCX2974309.1"/>
    </source>
</evidence>
<protein>
    <submittedName>
        <fullName evidence="2">Uncharacterized protein</fullName>
    </submittedName>
</protein>
<proteinExistence type="predicted"/>
<keyword evidence="1" id="KW-0732">Signal</keyword>
<sequence length="215" mass="24102">MRATSSLTVVFILGVSSAHAQSVIGEAYAEDGGALRYLEVHKCATNGEECLVEYRYPEGDVFARKRIDYRGSMQAPGLQIEDLRAGETVVIDSEFGEDVVVDAGFDHYVRMRWDELSSGAAVQFPFLVVGRDKPLNMRAQMESAMACPESRLCLSVTLDNWLFAALIDPIRLQYDQDSRRLLQFRGVSNLRDDDGKSQQVTIQYRYQEDALDTAS</sequence>
<feature type="chain" id="PRO_5046979917" evidence="1">
    <location>
        <begin position="21"/>
        <end position="215"/>
    </location>
</feature>
<organism evidence="2 3">
    <name type="scientific">Candidatus Seongchinamella marina</name>
    <dbReference type="NCBI Taxonomy" id="2518990"/>
    <lineage>
        <taxon>Bacteria</taxon>
        <taxon>Pseudomonadati</taxon>
        <taxon>Pseudomonadota</taxon>
        <taxon>Gammaproteobacteria</taxon>
        <taxon>Cellvibrionales</taxon>
        <taxon>Halieaceae</taxon>
        <taxon>Seongchinamella</taxon>
    </lineage>
</organism>
<dbReference type="Proteomes" id="UP001143307">
    <property type="component" value="Unassembled WGS sequence"/>
</dbReference>